<evidence type="ECO:0000256" key="1">
    <source>
        <dbReference type="SAM" id="MobiDB-lite"/>
    </source>
</evidence>
<reference evidence="2" key="1">
    <citation type="submission" date="2020-03" db="EMBL/GenBank/DDBJ databases">
        <title>The deep terrestrial virosphere.</title>
        <authorList>
            <person name="Holmfeldt K."/>
            <person name="Nilsson E."/>
            <person name="Simone D."/>
            <person name="Lopez-Fernandez M."/>
            <person name="Wu X."/>
            <person name="de Brujin I."/>
            <person name="Lundin D."/>
            <person name="Andersson A."/>
            <person name="Bertilsson S."/>
            <person name="Dopson M."/>
        </authorList>
    </citation>
    <scope>NUCLEOTIDE SEQUENCE</scope>
    <source>
        <strain evidence="2">TM448B02743</strain>
    </source>
</reference>
<sequence>MARMIMTPAEAAGRAPVRIAPSIMGSATGEMRVPPVRMPPSLIRDFRENPNAWPMFEQAVAKAITMSVNHPDTKPRVLASSILEERLRMCHNYAVLMRRAVKPPWTLRKICDQLPLMLIGGIKAGRRPEDLAIEEVGDTTAWAKDGHGNPEEMLVSDGNVEGDLPEELEETMQDIEESKL</sequence>
<dbReference type="AlphaFoldDB" id="A0A6M3XY75"/>
<gene>
    <name evidence="2" type="ORF">TM448B02743_0006</name>
</gene>
<proteinExistence type="predicted"/>
<name>A0A6M3XY75_9ZZZZ</name>
<protein>
    <submittedName>
        <fullName evidence="2">Uncharacterized protein</fullName>
    </submittedName>
</protein>
<feature type="compositionally biased region" description="Acidic residues" evidence="1">
    <location>
        <begin position="163"/>
        <end position="180"/>
    </location>
</feature>
<evidence type="ECO:0000313" key="2">
    <source>
        <dbReference type="EMBL" id="QJI01734.1"/>
    </source>
</evidence>
<organism evidence="2">
    <name type="scientific">viral metagenome</name>
    <dbReference type="NCBI Taxonomy" id="1070528"/>
    <lineage>
        <taxon>unclassified sequences</taxon>
        <taxon>metagenomes</taxon>
        <taxon>organismal metagenomes</taxon>
    </lineage>
</organism>
<dbReference type="EMBL" id="MT144946">
    <property type="protein sequence ID" value="QJI01734.1"/>
    <property type="molecule type" value="Genomic_DNA"/>
</dbReference>
<feature type="region of interest" description="Disordered" evidence="1">
    <location>
        <begin position="142"/>
        <end position="180"/>
    </location>
</feature>
<accession>A0A6M3XY75</accession>